<evidence type="ECO:0000313" key="2">
    <source>
        <dbReference type="EMBL" id="KAJ7019038.1"/>
    </source>
</evidence>
<comment type="caution">
    <text evidence="3">The sequence shown here is derived from an EMBL/GenBank/DDBJ whole genome shotgun (WGS) entry which is preliminary data.</text>
</comment>
<dbReference type="EMBL" id="JARJCM010000309">
    <property type="protein sequence ID" value="KAJ7019032.1"/>
    <property type="molecule type" value="Genomic_DNA"/>
</dbReference>
<dbReference type="Proteomes" id="UP001218188">
    <property type="component" value="Unassembled WGS sequence"/>
</dbReference>
<evidence type="ECO:0000313" key="3">
    <source>
        <dbReference type="EMBL" id="KAJ7021767.1"/>
    </source>
</evidence>
<sequence length="121" mass="13936">MARRPCGDPNFSARSWNLHRARRPRKRIGVPRPSRRFRRYLKQRYIANFWARWLANANMAPPPVFDDAGSSTTMESQVFGTWGDGTIPASDFTWDHWEAEVTAVRASGGWPRWEDSGGWGL</sequence>
<proteinExistence type="predicted"/>
<evidence type="ECO:0000313" key="1">
    <source>
        <dbReference type="EMBL" id="KAJ7019032.1"/>
    </source>
</evidence>
<protein>
    <submittedName>
        <fullName evidence="3">Uncharacterized protein</fullName>
    </submittedName>
</protein>
<gene>
    <name evidence="3" type="ORF">C8F04DRAFT_1273342</name>
    <name evidence="1" type="ORF">C8F04DRAFT_1276730</name>
    <name evidence="2" type="ORF">C8F04DRAFT_1276738</name>
</gene>
<dbReference type="AlphaFoldDB" id="A0AAD6S6Z5"/>
<dbReference type="EMBL" id="JARJCM010000309">
    <property type="protein sequence ID" value="KAJ7019038.1"/>
    <property type="molecule type" value="Genomic_DNA"/>
</dbReference>
<name>A0AAD6S6Z5_9AGAR</name>
<dbReference type="EMBL" id="JARJCM010000224">
    <property type="protein sequence ID" value="KAJ7021767.1"/>
    <property type="molecule type" value="Genomic_DNA"/>
</dbReference>
<accession>A0AAD6S6Z5</accession>
<organism evidence="3 4">
    <name type="scientific">Mycena alexandri</name>
    <dbReference type="NCBI Taxonomy" id="1745969"/>
    <lineage>
        <taxon>Eukaryota</taxon>
        <taxon>Fungi</taxon>
        <taxon>Dikarya</taxon>
        <taxon>Basidiomycota</taxon>
        <taxon>Agaricomycotina</taxon>
        <taxon>Agaricomycetes</taxon>
        <taxon>Agaricomycetidae</taxon>
        <taxon>Agaricales</taxon>
        <taxon>Marasmiineae</taxon>
        <taxon>Mycenaceae</taxon>
        <taxon>Mycena</taxon>
    </lineage>
</organism>
<keyword evidence="4" id="KW-1185">Reference proteome</keyword>
<reference evidence="3" key="1">
    <citation type="submission" date="2023-03" db="EMBL/GenBank/DDBJ databases">
        <title>Massive genome expansion in bonnet fungi (Mycena s.s.) driven by repeated elements and novel gene families across ecological guilds.</title>
        <authorList>
            <consortium name="Lawrence Berkeley National Laboratory"/>
            <person name="Harder C.B."/>
            <person name="Miyauchi S."/>
            <person name="Viragh M."/>
            <person name="Kuo A."/>
            <person name="Thoen E."/>
            <person name="Andreopoulos B."/>
            <person name="Lu D."/>
            <person name="Skrede I."/>
            <person name="Drula E."/>
            <person name="Henrissat B."/>
            <person name="Morin E."/>
            <person name="Kohler A."/>
            <person name="Barry K."/>
            <person name="LaButti K."/>
            <person name="Morin E."/>
            <person name="Salamov A."/>
            <person name="Lipzen A."/>
            <person name="Mereny Z."/>
            <person name="Hegedus B."/>
            <person name="Baldrian P."/>
            <person name="Stursova M."/>
            <person name="Weitz H."/>
            <person name="Taylor A."/>
            <person name="Grigoriev I.V."/>
            <person name="Nagy L.G."/>
            <person name="Martin F."/>
            <person name="Kauserud H."/>
        </authorList>
    </citation>
    <scope>NUCLEOTIDE SEQUENCE</scope>
    <source>
        <strain evidence="3">CBHHK200</strain>
    </source>
</reference>
<evidence type="ECO:0000313" key="4">
    <source>
        <dbReference type="Proteomes" id="UP001218188"/>
    </source>
</evidence>